<dbReference type="GO" id="GO:0015628">
    <property type="term" value="P:protein secretion by the type II secretion system"/>
    <property type="evidence" value="ECO:0007669"/>
    <property type="project" value="InterPro"/>
</dbReference>
<dbReference type="InterPro" id="IPR045584">
    <property type="entry name" value="Pilin-like"/>
</dbReference>
<dbReference type="AlphaFoldDB" id="A0A0S4R6W4"/>
<evidence type="ECO:0000256" key="5">
    <source>
        <dbReference type="ARBA" id="ARBA00023136"/>
    </source>
</evidence>
<dbReference type="PANTHER" id="PTHR30093:SF44">
    <property type="entry name" value="TYPE II SECRETION SYSTEM CORE PROTEIN G"/>
    <property type="match status" value="1"/>
</dbReference>
<proteinExistence type="predicted"/>
<dbReference type="PRINTS" id="PR00813">
    <property type="entry name" value="BCTERIALGSPG"/>
</dbReference>
<keyword evidence="3" id="KW-0812">Transmembrane</keyword>
<evidence type="ECO:0000256" key="3">
    <source>
        <dbReference type="ARBA" id="ARBA00022692"/>
    </source>
</evidence>
<keyword evidence="4" id="KW-1133">Transmembrane helix</keyword>
<sequence length="137" mass="15203">MKKAFTLIELVFVIVILGVLASLAVPKLVGNSDDAEIVKAKTQIATIRTKIQLYANEKKLSGSQEYPNLEEEGKEGLFSAVLDSPIKAKTNQKYGWSKSGDKYTFSTPSKSVTFTYDKENGKFECNINDDLCKLLDK</sequence>
<dbReference type="SUPFAM" id="SSF54523">
    <property type="entry name" value="Pili subunits"/>
    <property type="match status" value="1"/>
</dbReference>
<keyword evidence="7" id="KW-1185">Reference proteome</keyword>
<evidence type="ECO:0000256" key="4">
    <source>
        <dbReference type="ARBA" id="ARBA00022989"/>
    </source>
</evidence>
<evidence type="ECO:0000313" key="6">
    <source>
        <dbReference type="EMBL" id="CUU69059.1"/>
    </source>
</evidence>
<evidence type="ECO:0000313" key="7">
    <source>
        <dbReference type="Proteomes" id="UP000052237"/>
    </source>
</evidence>
<dbReference type="Proteomes" id="UP000052237">
    <property type="component" value="Unassembled WGS sequence"/>
</dbReference>
<dbReference type="GO" id="GO:0015627">
    <property type="term" value="C:type II protein secretion system complex"/>
    <property type="evidence" value="ECO:0007669"/>
    <property type="project" value="InterPro"/>
</dbReference>
<dbReference type="EMBL" id="FAVB01000001">
    <property type="protein sequence ID" value="CUU69059.1"/>
    <property type="molecule type" value="Genomic_DNA"/>
</dbReference>
<dbReference type="PANTHER" id="PTHR30093">
    <property type="entry name" value="GENERAL SECRETION PATHWAY PROTEIN G"/>
    <property type="match status" value="1"/>
</dbReference>
<keyword evidence="6" id="KW-0449">Lipoprotein</keyword>
<dbReference type="InterPro" id="IPR000983">
    <property type="entry name" value="Bac_GSPG_pilin"/>
</dbReference>
<keyword evidence="2" id="KW-0488">Methylation</keyword>
<accession>A0A0S4R6W4</accession>
<dbReference type="InterPro" id="IPR012902">
    <property type="entry name" value="N_methyl_site"/>
</dbReference>
<gene>
    <name evidence="6" type="primary">pulG_1</name>
    <name evidence="6" type="ORF">ERS686654_00130</name>
</gene>
<evidence type="ECO:0000256" key="1">
    <source>
        <dbReference type="ARBA" id="ARBA00004167"/>
    </source>
</evidence>
<dbReference type="RefSeq" id="WP_059434875.1">
    <property type="nucleotide sequence ID" value="NZ_FAVB01000001.1"/>
</dbReference>
<comment type="subcellular location">
    <subcellularLocation>
        <location evidence="1">Membrane</location>
        <topology evidence="1">Single-pass membrane protein</topology>
    </subcellularLocation>
</comment>
<reference evidence="6 7" key="1">
    <citation type="submission" date="2015-11" db="EMBL/GenBank/DDBJ databases">
        <authorList>
            <consortium name="Pathogen Informatics"/>
        </authorList>
    </citation>
    <scope>NUCLEOTIDE SEQUENCE [LARGE SCALE GENOMIC DNA]</scope>
    <source>
        <strain evidence="6 7">006A-0059</strain>
    </source>
</reference>
<dbReference type="NCBIfam" id="TIGR02532">
    <property type="entry name" value="IV_pilin_GFxxxE"/>
    <property type="match status" value="1"/>
</dbReference>
<dbReference type="GO" id="GO:0016020">
    <property type="term" value="C:membrane"/>
    <property type="evidence" value="ECO:0007669"/>
    <property type="project" value="UniProtKB-SubCell"/>
</dbReference>
<keyword evidence="5" id="KW-0472">Membrane</keyword>
<evidence type="ECO:0000256" key="2">
    <source>
        <dbReference type="ARBA" id="ARBA00022481"/>
    </source>
</evidence>
<comment type="caution">
    <text evidence="6">The sequence shown here is derived from an EMBL/GenBank/DDBJ whole genome shotgun (WGS) entry which is preliminary data.</text>
</comment>
<dbReference type="Gene3D" id="3.30.700.10">
    <property type="entry name" value="Glycoprotein, Type 4 Pilin"/>
    <property type="match status" value="1"/>
</dbReference>
<name>A0A0S4R6W4_CAMHY</name>
<dbReference type="Pfam" id="PF07963">
    <property type="entry name" value="N_methyl"/>
    <property type="match status" value="1"/>
</dbReference>
<protein>
    <submittedName>
        <fullName evidence="6">Lipoprotein ABC transporter permease</fullName>
    </submittedName>
</protein>
<organism evidence="6 7">
    <name type="scientific">Campylobacter hyointestinalis subsp. hyointestinalis</name>
    <dbReference type="NCBI Taxonomy" id="91352"/>
    <lineage>
        <taxon>Bacteria</taxon>
        <taxon>Pseudomonadati</taxon>
        <taxon>Campylobacterota</taxon>
        <taxon>Epsilonproteobacteria</taxon>
        <taxon>Campylobacterales</taxon>
        <taxon>Campylobacteraceae</taxon>
        <taxon>Campylobacter</taxon>
    </lineage>
</organism>